<gene>
    <name evidence="8" type="ORF">CAL28_04580</name>
</gene>
<dbReference type="PROSITE" id="PS50123">
    <property type="entry name" value="CHER"/>
    <property type="match status" value="1"/>
</dbReference>
<dbReference type="InterPro" id="IPR022642">
    <property type="entry name" value="CheR_C"/>
</dbReference>
<dbReference type="PIRSF" id="PIRSF000410">
    <property type="entry name" value="CheR"/>
    <property type="match status" value="1"/>
</dbReference>
<dbReference type="Gene3D" id="1.10.155.10">
    <property type="entry name" value="Chemotaxis receptor methyltransferase CheR, N-terminal domain"/>
    <property type="match status" value="1"/>
</dbReference>
<evidence type="ECO:0000256" key="2">
    <source>
        <dbReference type="ARBA" id="ARBA00022603"/>
    </source>
</evidence>
<evidence type="ECO:0000313" key="9">
    <source>
        <dbReference type="Proteomes" id="UP000215767"/>
    </source>
</evidence>
<keyword evidence="4 5" id="KW-0949">S-adenosyl-L-methionine</keyword>
<dbReference type="GO" id="GO:0032259">
    <property type="term" value="P:methylation"/>
    <property type="evidence" value="ECO:0007669"/>
    <property type="project" value="UniProtKB-KW"/>
</dbReference>
<feature type="binding site" evidence="6">
    <location>
        <position position="152"/>
    </location>
    <ligand>
        <name>S-adenosyl-L-methionine</name>
        <dbReference type="ChEBI" id="CHEBI:59789"/>
    </ligand>
</feature>
<proteinExistence type="predicted"/>
<dbReference type="Pfam" id="PF03705">
    <property type="entry name" value="CheR_N"/>
    <property type="match status" value="1"/>
</dbReference>
<dbReference type="SMART" id="SM00138">
    <property type="entry name" value="MeTrc"/>
    <property type="match status" value="1"/>
</dbReference>
<comment type="caution">
    <text evidence="8">The sequence shown here is derived from an EMBL/GenBank/DDBJ whole genome shotgun (WGS) entry which is preliminary data.</text>
</comment>
<organism evidence="8 9">
    <name type="scientific">Bordetella genomosp. 11</name>
    <dbReference type="NCBI Taxonomy" id="1416808"/>
    <lineage>
        <taxon>Bacteria</taxon>
        <taxon>Pseudomonadati</taxon>
        <taxon>Pseudomonadota</taxon>
        <taxon>Betaproteobacteria</taxon>
        <taxon>Burkholderiales</taxon>
        <taxon>Alcaligenaceae</taxon>
        <taxon>Bordetella</taxon>
    </lineage>
</organism>
<feature type="binding site" evidence="6">
    <location>
        <position position="118"/>
    </location>
    <ligand>
        <name>S-adenosyl-L-methionine</name>
        <dbReference type="ChEBI" id="CHEBI:59789"/>
    </ligand>
</feature>
<dbReference type="PANTHER" id="PTHR24422">
    <property type="entry name" value="CHEMOTAXIS PROTEIN METHYLTRANSFERASE"/>
    <property type="match status" value="1"/>
</dbReference>
<dbReference type="CDD" id="cd02440">
    <property type="entry name" value="AdoMet_MTases"/>
    <property type="match status" value="1"/>
</dbReference>
<sequence>MQPINDKEFAQFQRFIHEAAGITLSDAKKALVSGRLSKRLHARGIDSYGDYFSLLQSDGGAAETQIAIDLLTTNETYFFREPRHFDVLRRLAAEPGPDGRRPKAPFRVWSAASSSGEEAYTAAMVLADCLWAGDTAARPVGVAPVFEVVGTDISTRVLERARSGHYSEQRARQMPDAYRKRYCLKGTGPHAGTLLVDRVLRAHVRFLHANLNAPLPDLGRFDVIFLRNVMIYFDGDTKRKVVERVLGLLKPGGHLCIGHSESLHGVTNAVSSVMPSVYRKP</sequence>
<keyword evidence="9" id="KW-1185">Reference proteome</keyword>
<evidence type="ECO:0000256" key="4">
    <source>
        <dbReference type="ARBA" id="ARBA00022691"/>
    </source>
</evidence>
<dbReference type="Pfam" id="PF01739">
    <property type="entry name" value="CheR"/>
    <property type="match status" value="1"/>
</dbReference>
<reference evidence="9" key="1">
    <citation type="submission" date="2017-05" db="EMBL/GenBank/DDBJ databases">
        <title>Complete and WGS of Bordetella genogroups.</title>
        <authorList>
            <person name="Spilker T."/>
            <person name="Lipuma J."/>
        </authorList>
    </citation>
    <scope>NUCLEOTIDE SEQUENCE [LARGE SCALE GENOMIC DNA]</scope>
    <source>
        <strain evidence="9">AU8856</strain>
    </source>
</reference>
<feature type="binding site" evidence="6">
    <location>
        <begin position="227"/>
        <end position="228"/>
    </location>
    <ligand>
        <name>S-adenosyl-L-methionine</name>
        <dbReference type="ChEBI" id="CHEBI:59789"/>
    </ligand>
</feature>
<dbReference type="GO" id="GO:0008983">
    <property type="term" value="F:protein-glutamate O-methyltransferase activity"/>
    <property type="evidence" value="ECO:0007669"/>
    <property type="project" value="UniProtKB-EC"/>
</dbReference>
<feature type="binding site" evidence="6">
    <location>
        <position position="76"/>
    </location>
    <ligand>
        <name>S-adenosyl-L-methionine</name>
        <dbReference type="ChEBI" id="CHEBI:59789"/>
    </ligand>
</feature>
<dbReference type="InterPro" id="IPR029063">
    <property type="entry name" value="SAM-dependent_MTases_sf"/>
</dbReference>
<dbReference type="OrthoDB" id="9816309at2"/>
<dbReference type="InterPro" id="IPR022641">
    <property type="entry name" value="CheR_N"/>
</dbReference>
<evidence type="ECO:0000256" key="6">
    <source>
        <dbReference type="PIRSR" id="PIRSR000410-1"/>
    </source>
</evidence>
<dbReference type="InterPro" id="IPR000780">
    <property type="entry name" value="CheR_MeTrfase"/>
</dbReference>
<dbReference type="SUPFAM" id="SSF53335">
    <property type="entry name" value="S-adenosyl-L-methionine-dependent methyltransferases"/>
    <property type="match status" value="1"/>
</dbReference>
<name>A0A261UYL4_9BORD</name>
<accession>A0A261UYL4</accession>
<dbReference type="EMBL" id="NEVS01000001">
    <property type="protein sequence ID" value="OZI66988.1"/>
    <property type="molecule type" value="Genomic_DNA"/>
</dbReference>
<feature type="binding site" evidence="6">
    <location>
        <position position="74"/>
    </location>
    <ligand>
        <name>S-adenosyl-L-methionine</name>
        <dbReference type="ChEBI" id="CHEBI:59789"/>
    </ligand>
</feature>
<dbReference type="PRINTS" id="PR00996">
    <property type="entry name" value="CHERMTFRASE"/>
</dbReference>
<evidence type="ECO:0000259" key="7">
    <source>
        <dbReference type="PROSITE" id="PS50123"/>
    </source>
</evidence>
<feature type="binding site" evidence="6">
    <location>
        <begin position="210"/>
        <end position="211"/>
    </location>
    <ligand>
        <name>S-adenosyl-L-methionine</name>
        <dbReference type="ChEBI" id="CHEBI:59789"/>
    </ligand>
</feature>
<keyword evidence="3 5" id="KW-0808">Transferase</keyword>
<evidence type="ECO:0000313" key="8">
    <source>
        <dbReference type="EMBL" id="OZI66988.1"/>
    </source>
</evidence>
<feature type="binding site" evidence="6">
    <location>
        <position position="80"/>
    </location>
    <ligand>
        <name>S-adenosyl-L-methionine</name>
        <dbReference type="ChEBI" id="CHEBI:59789"/>
    </ligand>
</feature>
<dbReference type="Proteomes" id="UP000215767">
    <property type="component" value="Unassembled WGS sequence"/>
</dbReference>
<feature type="domain" description="CheR-type methyltransferase" evidence="7">
    <location>
        <begin position="1"/>
        <end position="281"/>
    </location>
</feature>
<evidence type="ECO:0000256" key="5">
    <source>
        <dbReference type="PIRNR" id="PIRNR000410"/>
    </source>
</evidence>
<dbReference type="AlphaFoldDB" id="A0A261UYL4"/>
<comment type="function">
    <text evidence="5">Methylation of the membrane-bound methyl-accepting chemotaxis proteins (MCP) to form gamma-glutamyl methyl ester residues in MCP.</text>
</comment>
<evidence type="ECO:0000256" key="1">
    <source>
        <dbReference type="ARBA" id="ARBA00001541"/>
    </source>
</evidence>
<dbReference type="InterPro" id="IPR050903">
    <property type="entry name" value="Bact_Chemotaxis_MeTrfase"/>
</dbReference>
<keyword evidence="2 5" id="KW-0489">Methyltransferase</keyword>
<dbReference type="InterPro" id="IPR026024">
    <property type="entry name" value="Chemotaxis_MeTrfase_CheR"/>
</dbReference>
<evidence type="ECO:0000256" key="3">
    <source>
        <dbReference type="ARBA" id="ARBA00022679"/>
    </source>
</evidence>
<dbReference type="SUPFAM" id="SSF47757">
    <property type="entry name" value="Chemotaxis receptor methyltransferase CheR, N-terminal domain"/>
    <property type="match status" value="1"/>
</dbReference>
<dbReference type="Gene3D" id="3.40.50.150">
    <property type="entry name" value="Vaccinia Virus protein VP39"/>
    <property type="match status" value="1"/>
</dbReference>
<dbReference type="InterPro" id="IPR036804">
    <property type="entry name" value="CheR_N_sf"/>
</dbReference>
<dbReference type="PANTHER" id="PTHR24422:SF26">
    <property type="entry name" value="CHEMOTAXIS PROTEIN METHYLTRANSFERASE"/>
    <property type="match status" value="1"/>
</dbReference>
<comment type="catalytic activity">
    <reaction evidence="1 5">
        <text>L-glutamyl-[protein] + S-adenosyl-L-methionine = [protein]-L-glutamate 5-O-methyl ester + S-adenosyl-L-homocysteine</text>
        <dbReference type="Rhea" id="RHEA:24452"/>
        <dbReference type="Rhea" id="RHEA-COMP:10208"/>
        <dbReference type="Rhea" id="RHEA-COMP:10311"/>
        <dbReference type="ChEBI" id="CHEBI:29973"/>
        <dbReference type="ChEBI" id="CHEBI:57856"/>
        <dbReference type="ChEBI" id="CHEBI:59789"/>
        <dbReference type="ChEBI" id="CHEBI:82795"/>
        <dbReference type="EC" id="2.1.1.80"/>
    </reaction>
</comment>
<dbReference type="EC" id="2.1.1.80" evidence="5"/>
<dbReference type="RefSeq" id="WP_094840184.1">
    <property type="nucleotide sequence ID" value="NZ_NEVS01000001.1"/>
</dbReference>
<protein>
    <recommendedName>
        <fullName evidence="5">Chemotaxis protein methyltransferase</fullName>
        <ecNumber evidence="5">2.1.1.80</ecNumber>
    </recommendedName>
</protein>